<dbReference type="PATRIC" id="fig|479893.3.peg.92"/>
<gene>
    <name evidence="2" type="ORF">CPX_001313</name>
</gene>
<dbReference type="STRING" id="479893.CPX_001313"/>
<feature type="transmembrane region" description="Helical" evidence="1">
    <location>
        <begin position="12"/>
        <end position="39"/>
    </location>
</feature>
<sequence length="82" mass="9704">MEFMKLWDPDLSGYLATFGSFLTGLFTGFVVALLLYIFVSIKNFNKRSKIHKSKYEITDEEINQLIKDTQEEFKNNMNEKKR</sequence>
<dbReference type="AlphaFoldDB" id="A0A0M1N0S4"/>
<dbReference type="Proteomes" id="UP000037386">
    <property type="component" value="Unassembled WGS sequence"/>
</dbReference>
<proteinExistence type="predicted"/>
<protein>
    <submittedName>
        <fullName evidence="2">Uncharacterized protein</fullName>
    </submittedName>
</protein>
<comment type="caution">
    <text evidence="2">The sequence shown here is derived from an EMBL/GenBank/DDBJ whole genome shotgun (WGS) entry which is preliminary data.</text>
</comment>
<evidence type="ECO:0000313" key="3">
    <source>
        <dbReference type="Proteomes" id="UP000037386"/>
    </source>
</evidence>
<accession>A0A0M1N0S4</accession>
<reference evidence="3" key="1">
    <citation type="submission" date="2015-05" db="EMBL/GenBank/DDBJ databases">
        <title>Draft genome sequence of 'Candidatus Phytoplasma Pruni' strain CX, a plant pathogenic bacterium.</title>
        <authorList>
            <person name="Lee I.-M."/>
            <person name="Bottner-Parker K.D."/>
            <person name="Shao J."/>
            <person name="Gundersen-Rindal D.E."/>
            <person name="Zhao Y."/>
            <person name="Davis R.E."/>
        </authorList>
    </citation>
    <scope>NUCLEOTIDE SEQUENCE [LARGE SCALE GENOMIC DNA]</scope>
    <source>
        <strain evidence="3">CX</strain>
    </source>
</reference>
<keyword evidence="1" id="KW-1133">Transmembrane helix</keyword>
<evidence type="ECO:0000256" key="1">
    <source>
        <dbReference type="SAM" id="Phobius"/>
    </source>
</evidence>
<keyword evidence="1" id="KW-0812">Transmembrane</keyword>
<organism evidence="2 3">
    <name type="scientific">Candidatus Phytoplasma pruni</name>
    <dbReference type="NCBI Taxonomy" id="479893"/>
    <lineage>
        <taxon>Bacteria</taxon>
        <taxon>Bacillati</taxon>
        <taxon>Mycoplasmatota</taxon>
        <taxon>Mollicutes</taxon>
        <taxon>Acholeplasmatales</taxon>
        <taxon>Acholeplasmataceae</taxon>
        <taxon>Candidatus Phytoplasma</taxon>
        <taxon>16SrIII (X-disease group)</taxon>
    </lineage>
</organism>
<dbReference type="EMBL" id="LHCF01000001">
    <property type="protein sequence ID" value="KOR75751.1"/>
    <property type="molecule type" value="Genomic_DNA"/>
</dbReference>
<keyword evidence="1" id="KW-0472">Membrane</keyword>
<name>A0A0M1N0S4_9MOLU</name>
<evidence type="ECO:0000313" key="2">
    <source>
        <dbReference type="EMBL" id="KOR75751.1"/>
    </source>
</evidence>